<dbReference type="GeneID" id="96902641"/>
<keyword evidence="1" id="KW-0472">Membrane</keyword>
<accession>G0VC48</accession>
<gene>
    <name evidence="3" type="primary">NCAS0C00650</name>
    <name evidence="3" type="ordered locus">NCAS_0C00650</name>
</gene>
<dbReference type="RefSeq" id="XP_003675424.1">
    <property type="nucleotide sequence ID" value="XM_003675376.1"/>
</dbReference>
<organism evidence="3 4">
    <name type="scientific">Naumovozyma castellii</name>
    <name type="common">Yeast</name>
    <name type="synonym">Saccharomyces castellii</name>
    <dbReference type="NCBI Taxonomy" id="27288"/>
    <lineage>
        <taxon>Eukaryota</taxon>
        <taxon>Fungi</taxon>
        <taxon>Dikarya</taxon>
        <taxon>Ascomycota</taxon>
        <taxon>Saccharomycotina</taxon>
        <taxon>Saccharomycetes</taxon>
        <taxon>Saccharomycetales</taxon>
        <taxon>Saccharomycetaceae</taxon>
        <taxon>Naumovozyma</taxon>
    </lineage>
</organism>
<reference key="2">
    <citation type="submission" date="2011-08" db="EMBL/GenBank/DDBJ databases">
        <title>Genome sequence of Naumovozyma castellii.</title>
        <authorList>
            <person name="Gordon J.L."/>
            <person name="Armisen D."/>
            <person name="Proux-Wera E."/>
            <person name="OhEigeartaigh S.S."/>
            <person name="Byrne K.P."/>
            <person name="Wolfe K.H."/>
        </authorList>
    </citation>
    <scope>NUCLEOTIDE SEQUENCE</scope>
    <source>
        <strain>Type strain:CBS 4309</strain>
    </source>
</reference>
<dbReference type="FunCoup" id="G0VC48">
    <property type="interactions" value="97"/>
</dbReference>
<name>G0VC48_NAUCA</name>
<feature type="chain" id="PRO_5003410397" evidence="2">
    <location>
        <begin position="20"/>
        <end position="60"/>
    </location>
</feature>
<keyword evidence="4" id="KW-1185">Reference proteome</keyword>
<dbReference type="HOGENOM" id="CLU_209340_1_0_1"/>
<proteinExistence type="predicted"/>
<dbReference type="KEGG" id="ncs:NCAS_0C00650"/>
<dbReference type="InParanoid" id="G0VC48"/>
<dbReference type="AlphaFoldDB" id="G0VC48"/>
<dbReference type="Proteomes" id="UP000001640">
    <property type="component" value="Chromosome 3"/>
</dbReference>
<keyword evidence="1" id="KW-0812">Transmembrane</keyword>
<evidence type="ECO:0000313" key="3">
    <source>
        <dbReference type="EMBL" id="CCC69055.1"/>
    </source>
</evidence>
<dbReference type="EMBL" id="HE576754">
    <property type="protein sequence ID" value="CCC69055.1"/>
    <property type="molecule type" value="Genomic_DNA"/>
</dbReference>
<reference evidence="3 4" key="1">
    <citation type="journal article" date="2011" name="Proc. Natl. Acad. Sci. U.S.A.">
        <title>Evolutionary erosion of yeast sex chromosomes by mating-type switching accidents.</title>
        <authorList>
            <person name="Gordon J.L."/>
            <person name="Armisen D."/>
            <person name="Proux-Wera E."/>
            <person name="Oheigeartaigh S.S."/>
            <person name="Byrne K.P."/>
            <person name="Wolfe K.H."/>
        </authorList>
    </citation>
    <scope>NUCLEOTIDE SEQUENCE [LARGE SCALE GENOMIC DNA]</scope>
    <source>
        <strain evidence="4">ATCC 76901 / BCRC 22586 / CBS 4309 / NBRC 1992 / NRRL Y-12630</strain>
    </source>
</reference>
<evidence type="ECO:0000256" key="1">
    <source>
        <dbReference type="SAM" id="Phobius"/>
    </source>
</evidence>
<sequence length="60" mass="5682">MKVTSILMSCIAVVGLVNAKSNDSNSSSSKNAAVAIGGANNAISAGVLGAAIAGAAAFLM</sequence>
<evidence type="ECO:0000313" key="4">
    <source>
        <dbReference type="Proteomes" id="UP000001640"/>
    </source>
</evidence>
<keyword evidence="2" id="KW-0732">Signal</keyword>
<keyword evidence="1" id="KW-1133">Transmembrane helix</keyword>
<feature type="transmembrane region" description="Helical" evidence="1">
    <location>
        <begin position="35"/>
        <end position="59"/>
    </location>
</feature>
<evidence type="ECO:0000256" key="2">
    <source>
        <dbReference type="SAM" id="SignalP"/>
    </source>
</evidence>
<protein>
    <submittedName>
        <fullName evidence="3">Uncharacterized protein</fullName>
    </submittedName>
</protein>
<feature type="signal peptide" evidence="2">
    <location>
        <begin position="1"/>
        <end position="19"/>
    </location>
</feature>